<evidence type="ECO:0000256" key="1">
    <source>
        <dbReference type="SAM" id="Phobius"/>
    </source>
</evidence>
<feature type="transmembrane region" description="Helical" evidence="1">
    <location>
        <begin position="195"/>
        <end position="215"/>
    </location>
</feature>
<dbReference type="AlphaFoldDB" id="A0A9X1RMA0"/>
<feature type="transmembrane region" description="Helical" evidence="1">
    <location>
        <begin position="310"/>
        <end position="333"/>
    </location>
</feature>
<dbReference type="PANTHER" id="PTHR23028:SF134">
    <property type="entry name" value="PUTATIVE (AFU_ORTHOLOGUE AFUA_4G08520)-RELATED"/>
    <property type="match status" value="1"/>
</dbReference>
<feature type="transmembrane region" description="Helical" evidence="1">
    <location>
        <begin position="270"/>
        <end position="290"/>
    </location>
</feature>
<gene>
    <name evidence="3" type="ORF">L5014_06775</name>
</gene>
<dbReference type="EMBL" id="JAKLJA010000003">
    <property type="protein sequence ID" value="MCG5073070.1"/>
    <property type="molecule type" value="Genomic_DNA"/>
</dbReference>
<protein>
    <submittedName>
        <fullName evidence="3">Acyltransferase</fullName>
    </submittedName>
</protein>
<keyword evidence="3" id="KW-0808">Transferase</keyword>
<proteinExistence type="predicted"/>
<dbReference type="RefSeq" id="WP_238462803.1">
    <property type="nucleotide sequence ID" value="NZ_JAKLJA010000003.1"/>
</dbReference>
<accession>A0A9X1RMA0</accession>
<evidence type="ECO:0000313" key="4">
    <source>
        <dbReference type="Proteomes" id="UP001139308"/>
    </source>
</evidence>
<dbReference type="PANTHER" id="PTHR23028">
    <property type="entry name" value="ACETYLTRANSFERASE"/>
    <property type="match status" value="1"/>
</dbReference>
<feature type="transmembrane region" description="Helical" evidence="1">
    <location>
        <begin position="15"/>
        <end position="33"/>
    </location>
</feature>
<keyword evidence="1" id="KW-0812">Transmembrane</keyword>
<feature type="transmembrane region" description="Helical" evidence="1">
    <location>
        <begin position="246"/>
        <end position="263"/>
    </location>
</feature>
<keyword evidence="3" id="KW-0012">Acyltransferase</keyword>
<keyword evidence="4" id="KW-1185">Reference proteome</keyword>
<feature type="transmembrane region" description="Helical" evidence="1">
    <location>
        <begin position="222"/>
        <end position="240"/>
    </location>
</feature>
<feature type="transmembrane region" description="Helical" evidence="1">
    <location>
        <begin position="112"/>
        <end position="134"/>
    </location>
</feature>
<feature type="transmembrane region" description="Helical" evidence="1">
    <location>
        <begin position="83"/>
        <end position="100"/>
    </location>
</feature>
<feature type="transmembrane region" description="Helical" evidence="1">
    <location>
        <begin position="163"/>
        <end position="183"/>
    </location>
</feature>
<dbReference type="GO" id="GO:0016747">
    <property type="term" value="F:acyltransferase activity, transferring groups other than amino-acyl groups"/>
    <property type="evidence" value="ECO:0007669"/>
    <property type="project" value="InterPro"/>
</dbReference>
<name>A0A9X1RMA0_9BURK</name>
<feature type="transmembrane region" description="Helical" evidence="1">
    <location>
        <begin position="140"/>
        <end position="156"/>
    </location>
</feature>
<dbReference type="Proteomes" id="UP001139308">
    <property type="component" value="Unassembled WGS sequence"/>
</dbReference>
<feature type="domain" description="Acyltransferase 3" evidence="2">
    <location>
        <begin position="13"/>
        <end position="329"/>
    </location>
</feature>
<evidence type="ECO:0000313" key="3">
    <source>
        <dbReference type="EMBL" id="MCG5073070.1"/>
    </source>
</evidence>
<comment type="caution">
    <text evidence="3">The sequence shown here is derived from an EMBL/GenBank/DDBJ whole genome shotgun (WGS) entry which is preliminary data.</text>
</comment>
<reference evidence="3" key="1">
    <citation type="submission" date="2022-01" db="EMBL/GenBank/DDBJ databases">
        <title>Genome sequence and assembly of Parabukholderia sp. RG36.</title>
        <authorList>
            <person name="Chhetri G."/>
        </authorList>
    </citation>
    <scope>NUCLEOTIDE SEQUENCE</scope>
    <source>
        <strain evidence="3">RG36</strain>
    </source>
</reference>
<dbReference type="Pfam" id="PF01757">
    <property type="entry name" value="Acyl_transf_3"/>
    <property type="match status" value="1"/>
</dbReference>
<organism evidence="3 4">
    <name type="scientific">Paraburkholderia tagetis</name>
    <dbReference type="NCBI Taxonomy" id="2913261"/>
    <lineage>
        <taxon>Bacteria</taxon>
        <taxon>Pseudomonadati</taxon>
        <taxon>Pseudomonadota</taxon>
        <taxon>Betaproteobacteria</taxon>
        <taxon>Burkholderiales</taxon>
        <taxon>Burkholderiaceae</taxon>
        <taxon>Paraburkholderia</taxon>
    </lineage>
</organism>
<evidence type="ECO:0000259" key="2">
    <source>
        <dbReference type="Pfam" id="PF01757"/>
    </source>
</evidence>
<dbReference type="InterPro" id="IPR002656">
    <property type="entry name" value="Acyl_transf_3_dom"/>
</dbReference>
<sequence>MRSAYNGPHFIVLDGLRGVAAIAVVCLHAIQLVANGQPAIEARALAVDFFFCLSGFVVAHAYGSRLDAGMSLGEFVARRALRLYPLIFLGAALGGGVFVMGTLHRGGLGLDVLVEVMSAFLLIPAGLFFGLQAYPVSNPMWSLFFECFANIVYAMFPRRSLAFLYVLLIVSALALVQVSYNYNGLDAVGFNDWNAFAFGFVRVCYPFLAGTLICRLQIYKKLPSIPAAVVIAMLIATLSIDMHPTWVYHAACSLLVFPVIVAIGANSQPIALPGVLTWLGNISYPLYLIHHPLLRIVKHIAVLSAMSRNHPLATTVVCVVASCALATLVLHVYDEKIRRWAMSVFGRRLGYASVSPNTAPAQLQHH</sequence>
<keyword evidence="1" id="KW-1133">Transmembrane helix</keyword>
<feature type="transmembrane region" description="Helical" evidence="1">
    <location>
        <begin position="45"/>
        <end position="63"/>
    </location>
</feature>
<dbReference type="InterPro" id="IPR050879">
    <property type="entry name" value="Acyltransferase_3"/>
</dbReference>
<keyword evidence="1" id="KW-0472">Membrane</keyword>